<dbReference type="STRING" id="479435.Kfla_3803"/>
<dbReference type="SUPFAM" id="SSF46689">
    <property type="entry name" value="Homeodomain-like"/>
    <property type="match status" value="2"/>
</dbReference>
<name>D2PPT2_KRIFD</name>
<dbReference type="InterPro" id="IPR050204">
    <property type="entry name" value="AraC_XylS_family_regulators"/>
</dbReference>
<keyword evidence="6" id="KW-1185">Reference proteome</keyword>
<dbReference type="KEGG" id="kfl:Kfla_3803"/>
<organism evidence="5 6">
    <name type="scientific">Kribbella flavida (strain DSM 17836 / JCM 10339 / NBRC 14399)</name>
    <dbReference type="NCBI Taxonomy" id="479435"/>
    <lineage>
        <taxon>Bacteria</taxon>
        <taxon>Bacillati</taxon>
        <taxon>Actinomycetota</taxon>
        <taxon>Actinomycetes</taxon>
        <taxon>Propionibacteriales</taxon>
        <taxon>Kribbellaceae</taxon>
        <taxon>Kribbella</taxon>
    </lineage>
</organism>
<dbReference type="InterPro" id="IPR018062">
    <property type="entry name" value="HTH_AraC-typ_CS"/>
</dbReference>
<dbReference type="eggNOG" id="COG4977">
    <property type="taxonomic scope" value="Bacteria"/>
</dbReference>
<reference evidence="6" key="1">
    <citation type="submission" date="2009-09" db="EMBL/GenBank/DDBJ databases">
        <title>The complete genome of Kribbella flavida DSM 17836.</title>
        <authorList>
            <consortium name="US DOE Joint Genome Institute (JGI-PGF)"/>
            <person name="Lucas S."/>
            <person name="Copeland A."/>
            <person name="Lapidus A."/>
            <person name="Glavina del Rio T."/>
            <person name="Dalin E."/>
            <person name="Tice H."/>
            <person name="Bruce D."/>
            <person name="Goodwin L."/>
            <person name="Pitluck S."/>
            <person name="Kyrpides N."/>
            <person name="Mavromatis K."/>
            <person name="Ivanova N."/>
            <person name="Saunders E."/>
            <person name="Brettin T."/>
            <person name="Detter J.C."/>
            <person name="Han C."/>
            <person name="Larimer F."/>
            <person name="Land M."/>
            <person name="Hauser L."/>
            <person name="Markowitz V."/>
            <person name="Cheng J.-F."/>
            <person name="Hugenholtz P."/>
            <person name="Woyke T."/>
            <person name="Wu D."/>
            <person name="Pukall R."/>
            <person name="Klenk H.-P."/>
            <person name="Eisen J.A."/>
        </authorList>
    </citation>
    <scope>NUCLEOTIDE SEQUENCE [LARGE SCALE GENOMIC DNA]</scope>
    <source>
        <strain evidence="6">DSM 17836 / JCM 10339 / NBRC 14399</strain>
    </source>
</reference>
<dbReference type="PROSITE" id="PS00041">
    <property type="entry name" value="HTH_ARAC_FAMILY_1"/>
    <property type="match status" value="1"/>
</dbReference>
<evidence type="ECO:0000313" key="5">
    <source>
        <dbReference type="EMBL" id="ADB32856.1"/>
    </source>
</evidence>
<dbReference type="GO" id="GO:0003700">
    <property type="term" value="F:DNA-binding transcription factor activity"/>
    <property type="evidence" value="ECO:0007669"/>
    <property type="project" value="InterPro"/>
</dbReference>
<gene>
    <name evidence="5" type="ordered locus">Kfla_3803</name>
</gene>
<dbReference type="InterPro" id="IPR009057">
    <property type="entry name" value="Homeodomain-like_sf"/>
</dbReference>
<sequence>MDLLADVLAVAGVRGTLGARIEAADPWGLTWRGVEDAAFYAVTAGTAWLSVPGREPLQLLPGDVVLLPTGPDHAISSAPGVWAPDCDPSAAEHARRTGGVIRFGEGEVRTHLLVAAYAHDPAVSTQMLTLLPEVVHLRGDHGGTCLDDTLRVLARELAYPQAASSVVIDKLADILLIQLLRVWLAGRPEETKHSWLAVLDDPLLTEALTKLHQDPARPWTTELLASELTISRSTLARRFLAVIGQSPGSYLTQWRMDLAARRLRDSDDTLESIARSVGYTSVYAFSRAFSRARGVPPGRYRITARADLDGVLARA</sequence>
<accession>D2PPT2</accession>
<evidence type="ECO:0000256" key="2">
    <source>
        <dbReference type="ARBA" id="ARBA00023125"/>
    </source>
</evidence>
<keyword evidence="2" id="KW-0238">DNA-binding</keyword>
<evidence type="ECO:0000256" key="3">
    <source>
        <dbReference type="ARBA" id="ARBA00023163"/>
    </source>
</evidence>
<keyword evidence="3" id="KW-0804">Transcription</keyword>
<dbReference type="PANTHER" id="PTHR46796">
    <property type="entry name" value="HTH-TYPE TRANSCRIPTIONAL ACTIVATOR RHAS-RELATED"/>
    <property type="match status" value="1"/>
</dbReference>
<proteinExistence type="predicted"/>
<reference evidence="5 6" key="2">
    <citation type="journal article" date="2010" name="Stand. Genomic Sci.">
        <title>Complete genome sequence of Kribbella flavida type strain (IFO 14399).</title>
        <authorList>
            <person name="Pukall R."/>
            <person name="Lapidus A."/>
            <person name="Glavina Del Rio T."/>
            <person name="Copeland A."/>
            <person name="Tice H."/>
            <person name="Cheng J.-F."/>
            <person name="Lucas S."/>
            <person name="Chen F."/>
            <person name="Nolan M."/>
            <person name="LaButti K."/>
            <person name="Pati A."/>
            <person name="Ivanova N."/>
            <person name="Mavrommatis K."/>
            <person name="Mikhailova N."/>
            <person name="Pitluck S."/>
            <person name="Bruce D."/>
            <person name="Goodwin L."/>
            <person name="Land M."/>
            <person name="Hauser L."/>
            <person name="Chang Y.-J."/>
            <person name="Jeffries C.D."/>
            <person name="Chen A."/>
            <person name="Palaniappan K."/>
            <person name="Chain P."/>
            <person name="Rohde M."/>
            <person name="Goeker M."/>
            <person name="Bristow J."/>
            <person name="Eisen J.A."/>
            <person name="Markowitz V."/>
            <person name="Hugenholtz P."/>
            <person name="Kyrpides N.C."/>
            <person name="Klenk H.-P."/>
            <person name="Brettin T."/>
        </authorList>
    </citation>
    <scope>NUCLEOTIDE SEQUENCE [LARGE SCALE GENOMIC DNA]</scope>
    <source>
        <strain evidence="6">DSM 17836 / JCM 10339 / NBRC 14399</strain>
    </source>
</reference>
<protein>
    <submittedName>
        <fullName evidence="5">Transcriptional regulator, AraC family</fullName>
    </submittedName>
</protein>
<evidence type="ECO:0000313" key="6">
    <source>
        <dbReference type="Proteomes" id="UP000007967"/>
    </source>
</evidence>
<dbReference type="Proteomes" id="UP000007967">
    <property type="component" value="Chromosome"/>
</dbReference>
<dbReference type="AlphaFoldDB" id="D2PPT2"/>
<dbReference type="InterPro" id="IPR032783">
    <property type="entry name" value="AraC_lig"/>
</dbReference>
<dbReference type="Pfam" id="PF12833">
    <property type="entry name" value="HTH_18"/>
    <property type="match status" value="1"/>
</dbReference>
<dbReference type="PANTHER" id="PTHR46796:SF13">
    <property type="entry name" value="HTH-TYPE TRANSCRIPTIONAL ACTIVATOR RHAS"/>
    <property type="match status" value="1"/>
</dbReference>
<dbReference type="HOGENOM" id="CLU_000445_81_0_11"/>
<dbReference type="Pfam" id="PF12852">
    <property type="entry name" value="Cupin_6"/>
    <property type="match status" value="1"/>
</dbReference>
<dbReference type="GO" id="GO:0043565">
    <property type="term" value="F:sequence-specific DNA binding"/>
    <property type="evidence" value="ECO:0007669"/>
    <property type="project" value="InterPro"/>
</dbReference>
<dbReference type="EMBL" id="CP001736">
    <property type="protein sequence ID" value="ADB32856.1"/>
    <property type="molecule type" value="Genomic_DNA"/>
</dbReference>
<dbReference type="RefSeq" id="WP_012921412.1">
    <property type="nucleotide sequence ID" value="NC_013729.1"/>
</dbReference>
<feature type="domain" description="HTH araC/xylS-type" evidence="4">
    <location>
        <begin position="205"/>
        <end position="303"/>
    </location>
</feature>
<dbReference type="OrthoDB" id="241790at2"/>
<evidence type="ECO:0000256" key="1">
    <source>
        <dbReference type="ARBA" id="ARBA00023015"/>
    </source>
</evidence>
<keyword evidence="1" id="KW-0805">Transcription regulation</keyword>
<dbReference type="Gene3D" id="1.10.10.60">
    <property type="entry name" value="Homeodomain-like"/>
    <property type="match status" value="2"/>
</dbReference>
<evidence type="ECO:0000259" key="4">
    <source>
        <dbReference type="PROSITE" id="PS01124"/>
    </source>
</evidence>
<dbReference type="InterPro" id="IPR018060">
    <property type="entry name" value="HTH_AraC"/>
</dbReference>
<dbReference type="PROSITE" id="PS01124">
    <property type="entry name" value="HTH_ARAC_FAMILY_2"/>
    <property type="match status" value="1"/>
</dbReference>
<dbReference type="SMART" id="SM00342">
    <property type="entry name" value="HTH_ARAC"/>
    <property type="match status" value="1"/>
</dbReference>